<evidence type="ECO:0000259" key="1">
    <source>
        <dbReference type="Pfam" id="PF00005"/>
    </source>
</evidence>
<protein>
    <submittedName>
        <fullName evidence="2">ABC transporter-related protein</fullName>
    </submittedName>
</protein>
<dbReference type="GO" id="GO:0005524">
    <property type="term" value="F:ATP binding"/>
    <property type="evidence" value="ECO:0007669"/>
    <property type="project" value="InterPro"/>
</dbReference>
<sequence length="109" mass="11884">MIELTNVSKRFGDAAVLAGVTVRVERREIFAIIGPSGAGKSTLLRLINLLDTPTGGAIRIGGTDIHREQDKSLSIRRMMGMVFQKPAVFNTTVTENVAVGLRFRGTRSR</sequence>
<comment type="caution">
    <text evidence="2">The sequence shown here is derived from an EMBL/GenBank/DDBJ whole genome shotgun (WGS) entry which is preliminary data.</text>
</comment>
<dbReference type="AlphaFoldDB" id="A0A101IU14"/>
<dbReference type="Gene3D" id="3.40.50.300">
    <property type="entry name" value="P-loop containing nucleotide triphosphate hydrolases"/>
    <property type="match status" value="1"/>
</dbReference>
<dbReference type="InterPro" id="IPR027417">
    <property type="entry name" value="P-loop_NTPase"/>
</dbReference>
<evidence type="ECO:0000313" key="3">
    <source>
        <dbReference type="Proteomes" id="UP000054598"/>
    </source>
</evidence>
<dbReference type="GO" id="GO:0016887">
    <property type="term" value="F:ATP hydrolysis activity"/>
    <property type="evidence" value="ECO:0007669"/>
    <property type="project" value="InterPro"/>
</dbReference>
<dbReference type="PANTHER" id="PTHR43423">
    <property type="entry name" value="ABC TRANSPORTER I FAMILY MEMBER 17"/>
    <property type="match status" value="1"/>
</dbReference>
<accession>A0A101IU14</accession>
<organism evidence="2 3">
    <name type="scientific">Methanoculleus marisnigri</name>
    <dbReference type="NCBI Taxonomy" id="2198"/>
    <lineage>
        <taxon>Archaea</taxon>
        <taxon>Methanobacteriati</taxon>
        <taxon>Methanobacteriota</taxon>
        <taxon>Stenosarchaea group</taxon>
        <taxon>Methanomicrobia</taxon>
        <taxon>Methanomicrobiales</taxon>
        <taxon>Methanomicrobiaceae</taxon>
        <taxon>Methanoculleus</taxon>
    </lineage>
</organism>
<dbReference type="PANTHER" id="PTHR43423:SF1">
    <property type="entry name" value="ABC TRANSPORTER I FAMILY MEMBER 17"/>
    <property type="match status" value="1"/>
</dbReference>
<feature type="domain" description="ABC transporter" evidence="1">
    <location>
        <begin position="18"/>
        <end position="96"/>
    </location>
</feature>
<reference evidence="3" key="1">
    <citation type="journal article" date="2015" name="MBio">
        <title>Genome-Resolved Metagenomic Analysis Reveals Roles for Candidate Phyla and Other Microbial Community Members in Biogeochemical Transformations in Oil Reservoirs.</title>
        <authorList>
            <person name="Hu P."/>
            <person name="Tom L."/>
            <person name="Singh A."/>
            <person name="Thomas B.C."/>
            <person name="Baker B.J."/>
            <person name="Piceno Y.M."/>
            <person name="Andersen G.L."/>
            <person name="Banfield J.F."/>
        </authorList>
    </citation>
    <scope>NUCLEOTIDE SEQUENCE [LARGE SCALE GENOMIC DNA]</scope>
</reference>
<dbReference type="Pfam" id="PF00005">
    <property type="entry name" value="ABC_tran"/>
    <property type="match status" value="1"/>
</dbReference>
<dbReference type="InterPro" id="IPR003439">
    <property type="entry name" value="ABC_transporter-like_ATP-bd"/>
</dbReference>
<name>A0A101IU14_9EURY</name>
<dbReference type="Proteomes" id="UP000054598">
    <property type="component" value="Unassembled WGS sequence"/>
</dbReference>
<dbReference type="EMBL" id="LGHE01000124">
    <property type="protein sequence ID" value="KUL01089.1"/>
    <property type="molecule type" value="Genomic_DNA"/>
</dbReference>
<gene>
    <name evidence="2" type="ORF">XE10_1161</name>
</gene>
<dbReference type="SUPFAM" id="SSF52540">
    <property type="entry name" value="P-loop containing nucleoside triphosphate hydrolases"/>
    <property type="match status" value="1"/>
</dbReference>
<proteinExistence type="predicted"/>
<dbReference type="PATRIC" id="fig|2198.3.peg.1036"/>
<evidence type="ECO:0000313" key="2">
    <source>
        <dbReference type="EMBL" id="KUL01089.1"/>
    </source>
</evidence>